<dbReference type="Proteomes" id="UP000027980">
    <property type="component" value="Chromosome"/>
</dbReference>
<protein>
    <submittedName>
        <fullName evidence="1">Uncharacterized protein</fullName>
    </submittedName>
</protein>
<gene>
    <name evidence="1" type="ORF">GZ22_10450</name>
</gene>
<dbReference type="GeneID" id="34220406"/>
<organism evidence="1 2">
    <name type="scientific">Terribacillus saccharophilus</name>
    <dbReference type="NCBI Taxonomy" id="361277"/>
    <lineage>
        <taxon>Bacteria</taxon>
        <taxon>Bacillati</taxon>
        <taxon>Bacillota</taxon>
        <taxon>Bacilli</taxon>
        <taxon>Bacillales</taxon>
        <taxon>Bacillaceae</taxon>
        <taxon>Terribacillus</taxon>
    </lineage>
</organism>
<reference evidence="1" key="1">
    <citation type="submission" date="2014-07" db="EMBL/GenBank/DDBJ databases">
        <title>Complete genome sequence of a moderately halophilic bacterium Terribacillus aidingensis MP602, isolated from Cryptomeria fortunei in Tianmu mountain in China.</title>
        <authorList>
            <person name="Wang Y."/>
            <person name="Lu P."/>
            <person name="Zhang L."/>
        </authorList>
    </citation>
    <scope>NUCLEOTIDE SEQUENCE [LARGE SCALE GENOMIC DNA]</scope>
    <source>
        <strain evidence="1">MP602</strain>
    </source>
</reference>
<evidence type="ECO:0000313" key="1">
    <source>
        <dbReference type="EMBL" id="AIF67022.1"/>
    </source>
</evidence>
<sequence>MDYLHQTILQVWREDIRKDYEQKYLLKEDTLKNAFYFHLRRHLGEEYLHQNNLRIYTEYYIKPDLLVVQIDPEKADYSYLGDSVIKVLASIEMKYKSAYANDKVFTDDVLKVIRYINDWGQETKHYLAVVQEKYYESHKVKNWITDIQAGKLKNQVTELLAYWDYDTDETVWRTVEH</sequence>
<accession>A0A075LM59</accession>
<evidence type="ECO:0000313" key="2">
    <source>
        <dbReference type="Proteomes" id="UP000027980"/>
    </source>
</evidence>
<dbReference type="HOGENOM" id="CLU_1458496_0_0_9"/>
<dbReference type="EMBL" id="CP008876">
    <property type="protein sequence ID" value="AIF67022.1"/>
    <property type="molecule type" value="Genomic_DNA"/>
</dbReference>
<proteinExistence type="predicted"/>
<dbReference type="AlphaFoldDB" id="A0A075LM59"/>
<dbReference type="RefSeq" id="WP_038562017.1">
    <property type="nucleotide sequence ID" value="NZ_CP008876.1"/>
</dbReference>
<name>A0A075LM59_9BACI</name>
<dbReference type="KEGG" id="tap:GZ22_10450"/>